<evidence type="ECO:0000256" key="1">
    <source>
        <dbReference type="ARBA" id="ARBA00010333"/>
    </source>
</evidence>
<evidence type="ECO:0000256" key="4">
    <source>
        <dbReference type="RuleBase" id="RU003744"/>
    </source>
</evidence>
<evidence type="ECO:0000256" key="2">
    <source>
        <dbReference type="ARBA" id="ARBA00022448"/>
    </source>
</evidence>
<dbReference type="SMART" id="SM00062">
    <property type="entry name" value="PBPb"/>
    <property type="match status" value="1"/>
</dbReference>
<reference evidence="7 8" key="1">
    <citation type="journal article" date="2019" name="Extremophiles">
        <title>Biogeography of thermophiles and predominance of Thermus scotoductus in domestic water heaters.</title>
        <authorList>
            <person name="Wilpiszeski R.L."/>
            <person name="Zhang Z."/>
            <person name="House C.H."/>
        </authorList>
    </citation>
    <scope>NUCLEOTIDE SEQUENCE [LARGE SCALE GENOMIC DNA]</scope>
    <source>
        <strain evidence="7 8">32_S32</strain>
    </source>
</reference>
<evidence type="ECO:0000259" key="6">
    <source>
        <dbReference type="SMART" id="SM00062"/>
    </source>
</evidence>
<organism evidence="7 8">
    <name type="scientific">Thermus scotoductus</name>
    <dbReference type="NCBI Taxonomy" id="37636"/>
    <lineage>
        <taxon>Bacteria</taxon>
        <taxon>Thermotogati</taxon>
        <taxon>Deinococcota</taxon>
        <taxon>Deinococci</taxon>
        <taxon>Thermales</taxon>
        <taxon>Thermaceae</taxon>
        <taxon>Thermus</taxon>
    </lineage>
</organism>
<protein>
    <submittedName>
        <fullName evidence="7">Amino acid ABC transporter substrate-binding protein</fullName>
    </submittedName>
</protein>
<evidence type="ECO:0000313" key="8">
    <source>
        <dbReference type="Proteomes" id="UP000286910"/>
    </source>
</evidence>
<dbReference type="InterPro" id="IPR018313">
    <property type="entry name" value="SBP_3_CS"/>
</dbReference>
<sequence>MNRKWLLGLVLTLLGLTGALAQQSRLDVVKARGRLVCGVNAVLPGFGFLDQKTGKYTGFDVEFCRAVAAALFGDPNKVDYVPLDARVRFQAVQNGEVDVAFRNTTVTANRDGALGVDFLPVTFYDGQGVMVKKGRANSLKELQDATFCTTQGTTNEKNITDYIRAQRWRGAKVLTFEDGAKVMNAFLQGRCDAFTADKSQLVGYRATAPKPEELVILKETISKEPLAGFVRENDSRWRDALSWIIYATIQAEEYGITQKNLDQFLKSEVPEIRRFLGLEGTLGQDLGLPRDFVVRVIRAVGNYGEIYDRFFGPKSPFHIPRTGTLNALQRYGGLMYSPPFR</sequence>
<dbReference type="Pfam" id="PF00497">
    <property type="entry name" value="SBP_bac_3"/>
    <property type="match status" value="1"/>
</dbReference>
<dbReference type="InterPro" id="IPR051455">
    <property type="entry name" value="Bact_solute-bind_prot3"/>
</dbReference>
<evidence type="ECO:0000313" key="7">
    <source>
        <dbReference type="EMBL" id="RTH06348.1"/>
    </source>
</evidence>
<dbReference type="Proteomes" id="UP000286910">
    <property type="component" value="Unassembled WGS sequence"/>
</dbReference>
<dbReference type="PANTHER" id="PTHR30085">
    <property type="entry name" value="AMINO ACID ABC TRANSPORTER PERMEASE"/>
    <property type="match status" value="1"/>
</dbReference>
<gene>
    <name evidence="7" type="ORF">CSW45_01915</name>
</gene>
<evidence type="ECO:0000256" key="5">
    <source>
        <dbReference type="SAM" id="SignalP"/>
    </source>
</evidence>
<keyword evidence="2" id="KW-0813">Transport</keyword>
<dbReference type="SUPFAM" id="SSF53850">
    <property type="entry name" value="Periplasmic binding protein-like II"/>
    <property type="match status" value="1"/>
</dbReference>
<comment type="caution">
    <text evidence="7">The sequence shown here is derived from an EMBL/GenBank/DDBJ whole genome shotgun (WGS) entry which is preliminary data.</text>
</comment>
<feature type="chain" id="PRO_5019328171" evidence="5">
    <location>
        <begin position="22"/>
        <end position="341"/>
    </location>
</feature>
<feature type="domain" description="Solute-binding protein family 3/N-terminal" evidence="6">
    <location>
        <begin position="34"/>
        <end position="262"/>
    </location>
</feature>
<dbReference type="AlphaFoldDB" id="A0A430RFA0"/>
<dbReference type="PANTHER" id="PTHR30085:SF7">
    <property type="entry name" value="AMINO-ACID ABC TRANSPORTER-BINDING PROTEIN YHDW-RELATED"/>
    <property type="match status" value="1"/>
</dbReference>
<dbReference type="CDD" id="cd13692">
    <property type="entry name" value="PBP2_BztA"/>
    <property type="match status" value="1"/>
</dbReference>
<comment type="similarity">
    <text evidence="1 4">Belongs to the bacterial solute-binding protein 3 family.</text>
</comment>
<evidence type="ECO:0000256" key="3">
    <source>
        <dbReference type="ARBA" id="ARBA00022729"/>
    </source>
</evidence>
<dbReference type="Gene3D" id="3.40.190.10">
    <property type="entry name" value="Periplasmic binding protein-like II"/>
    <property type="match status" value="2"/>
</dbReference>
<name>A0A430RFA0_THESC</name>
<dbReference type="RefSeq" id="WP_126177628.1">
    <property type="nucleotide sequence ID" value="NZ_PELN01000054.1"/>
</dbReference>
<dbReference type="GO" id="GO:0006865">
    <property type="term" value="P:amino acid transport"/>
    <property type="evidence" value="ECO:0007669"/>
    <property type="project" value="TreeGrafter"/>
</dbReference>
<feature type="signal peptide" evidence="5">
    <location>
        <begin position="1"/>
        <end position="21"/>
    </location>
</feature>
<keyword evidence="3 5" id="KW-0732">Signal</keyword>
<dbReference type="EMBL" id="PELR01000038">
    <property type="protein sequence ID" value="RTH06348.1"/>
    <property type="molecule type" value="Genomic_DNA"/>
</dbReference>
<dbReference type="PROSITE" id="PS01039">
    <property type="entry name" value="SBP_BACTERIAL_3"/>
    <property type="match status" value="1"/>
</dbReference>
<dbReference type="InterPro" id="IPR001638">
    <property type="entry name" value="Solute-binding_3/MltF_N"/>
</dbReference>
<proteinExistence type="inferred from homology"/>
<accession>A0A430RFA0</accession>